<sequence>MPKGKKPPVPSVSNSNPTNVKKTAFKQKKSKKAFKNRGFVPRPIPVPPPPRAPTPASFIQLTARPLAISKIPYYQLTEPVETEAMKISYVQYKLKHLLLLRLHSIICAKGLLASPSAVDIDMQDVLQIIKRQSTANPAGFFNHPLAPYEVDKIIAIRNNTDHYDLTSINQNWQTELPAYVLLCHSINEPGIAAEIQAMIDRMMAGVLDGLVEFSFQFTPAFTYEKAFGLSQIVYGVLLAFLAKEIWTFLKVKLGISNITLDLYANLKYLKKQLKINPDFFAPGGASRGDENLVETVYDTRMDNAHGGYTRATADWRVQLESVVQILVLMNKHDVALEVQVIMDRLVALETAGATVTQVDFKFMED</sequence>
<dbReference type="OrthoDB" id="10374458at2759"/>
<accession>E9GQV2</accession>
<protein>
    <submittedName>
        <fullName evidence="2">Uncharacterized protein</fullName>
    </submittedName>
</protein>
<reference evidence="2 3" key="1">
    <citation type="journal article" date="2011" name="Science">
        <title>The ecoresponsive genome of Daphnia pulex.</title>
        <authorList>
            <person name="Colbourne J.K."/>
            <person name="Pfrender M.E."/>
            <person name="Gilbert D."/>
            <person name="Thomas W.K."/>
            <person name="Tucker A."/>
            <person name="Oakley T.H."/>
            <person name="Tokishita S."/>
            <person name="Aerts A."/>
            <person name="Arnold G.J."/>
            <person name="Basu M.K."/>
            <person name="Bauer D.J."/>
            <person name="Caceres C.E."/>
            <person name="Carmel L."/>
            <person name="Casola C."/>
            <person name="Choi J.H."/>
            <person name="Detter J.C."/>
            <person name="Dong Q."/>
            <person name="Dusheyko S."/>
            <person name="Eads B.D."/>
            <person name="Frohlich T."/>
            <person name="Geiler-Samerotte K.A."/>
            <person name="Gerlach D."/>
            <person name="Hatcher P."/>
            <person name="Jogdeo S."/>
            <person name="Krijgsveld J."/>
            <person name="Kriventseva E.V."/>
            <person name="Kultz D."/>
            <person name="Laforsch C."/>
            <person name="Lindquist E."/>
            <person name="Lopez J."/>
            <person name="Manak J.R."/>
            <person name="Muller J."/>
            <person name="Pangilinan J."/>
            <person name="Patwardhan R.P."/>
            <person name="Pitluck S."/>
            <person name="Pritham E.J."/>
            <person name="Rechtsteiner A."/>
            <person name="Rho M."/>
            <person name="Rogozin I.B."/>
            <person name="Sakarya O."/>
            <person name="Salamov A."/>
            <person name="Schaack S."/>
            <person name="Shapiro H."/>
            <person name="Shiga Y."/>
            <person name="Skalitzky C."/>
            <person name="Smith Z."/>
            <person name="Souvorov A."/>
            <person name="Sung W."/>
            <person name="Tang Z."/>
            <person name="Tsuchiya D."/>
            <person name="Tu H."/>
            <person name="Vos H."/>
            <person name="Wang M."/>
            <person name="Wolf Y.I."/>
            <person name="Yamagata H."/>
            <person name="Yamada T."/>
            <person name="Ye Y."/>
            <person name="Shaw J.R."/>
            <person name="Andrews J."/>
            <person name="Crease T.J."/>
            <person name="Tang H."/>
            <person name="Lucas S.M."/>
            <person name="Robertson H.M."/>
            <person name="Bork P."/>
            <person name="Koonin E.V."/>
            <person name="Zdobnov E.M."/>
            <person name="Grigoriev I.V."/>
            <person name="Lynch M."/>
            <person name="Boore J.L."/>
        </authorList>
    </citation>
    <scope>NUCLEOTIDE SEQUENCE [LARGE SCALE GENOMIC DNA]</scope>
</reference>
<keyword evidence="3" id="KW-1185">Reference proteome</keyword>
<gene>
    <name evidence="2" type="ORF">DAPPUDRAFT_320675</name>
</gene>
<organism evidence="2 3">
    <name type="scientific">Daphnia pulex</name>
    <name type="common">Water flea</name>
    <dbReference type="NCBI Taxonomy" id="6669"/>
    <lineage>
        <taxon>Eukaryota</taxon>
        <taxon>Metazoa</taxon>
        <taxon>Ecdysozoa</taxon>
        <taxon>Arthropoda</taxon>
        <taxon>Crustacea</taxon>
        <taxon>Branchiopoda</taxon>
        <taxon>Diplostraca</taxon>
        <taxon>Cladocera</taxon>
        <taxon>Anomopoda</taxon>
        <taxon>Daphniidae</taxon>
        <taxon>Daphnia</taxon>
    </lineage>
</organism>
<feature type="region of interest" description="Disordered" evidence="1">
    <location>
        <begin position="1"/>
        <end position="52"/>
    </location>
</feature>
<feature type="compositionally biased region" description="Low complexity" evidence="1">
    <location>
        <begin position="11"/>
        <end position="22"/>
    </location>
</feature>
<dbReference type="EMBL" id="GL732558">
    <property type="protein sequence ID" value="EFX78265.1"/>
    <property type="molecule type" value="Genomic_DNA"/>
</dbReference>
<dbReference type="HOGENOM" id="CLU_809543_0_0_1"/>
<proteinExistence type="predicted"/>
<dbReference type="PhylomeDB" id="E9GQV2"/>
<feature type="compositionally biased region" description="Basic residues" evidence="1">
    <location>
        <begin position="23"/>
        <end position="35"/>
    </location>
</feature>
<dbReference type="InParanoid" id="E9GQV2"/>
<dbReference type="KEGG" id="dpx:DAPPUDRAFT_320675"/>
<feature type="compositionally biased region" description="Pro residues" evidence="1">
    <location>
        <begin position="42"/>
        <end position="52"/>
    </location>
</feature>
<name>E9GQV2_DAPPU</name>
<evidence type="ECO:0000313" key="2">
    <source>
        <dbReference type="EMBL" id="EFX78265.1"/>
    </source>
</evidence>
<evidence type="ECO:0000313" key="3">
    <source>
        <dbReference type="Proteomes" id="UP000000305"/>
    </source>
</evidence>
<dbReference type="Proteomes" id="UP000000305">
    <property type="component" value="Unassembled WGS sequence"/>
</dbReference>
<evidence type="ECO:0000256" key="1">
    <source>
        <dbReference type="SAM" id="MobiDB-lite"/>
    </source>
</evidence>
<dbReference type="AlphaFoldDB" id="E9GQV2"/>